<reference evidence="1 2" key="1">
    <citation type="journal article" date="2024" name="G3 (Bethesda)">
        <title>Genome assembly of Hibiscus sabdariffa L. provides insights into metabolisms of medicinal natural products.</title>
        <authorList>
            <person name="Kim T."/>
        </authorList>
    </citation>
    <scope>NUCLEOTIDE SEQUENCE [LARGE SCALE GENOMIC DNA]</scope>
    <source>
        <strain evidence="1">TK-2024</strain>
        <tissue evidence="1">Old leaves</tissue>
    </source>
</reference>
<gene>
    <name evidence="1" type="ORF">V6N12_063019</name>
</gene>
<organism evidence="1 2">
    <name type="scientific">Hibiscus sabdariffa</name>
    <name type="common">roselle</name>
    <dbReference type="NCBI Taxonomy" id="183260"/>
    <lineage>
        <taxon>Eukaryota</taxon>
        <taxon>Viridiplantae</taxon>
        <taxon>Streptophyta</taxon>
        <taxon>Embryophyta</taxon>
        <taxon>Tracheophyta</taxon>
        <taxon>Spermatophyta</taxon>
        <taxon>Magnoliopsida</taxon>
        <taxon>eudicotyledons</taxon>
        <taxon>Gunneridae</taxon>
        <taxon>Pentapetalae</taxon>
        <taxon>rosids</taxon>
        <taxon>malvids</taxon>
        <taxon>Malvales</taxon>
        <taxon>Malvaceae</taxon>
        <taxon>Malvoideae</taxon>
        <taxon>Hibiscus</taxon>
    </lineage>
</organism>
<protein>
    <submittedName>
        <fullName evidence="1">Uncharacterized protein</fullName>
    </submittedName>
</protein>
<keyword evidence="2" id="KW-1185">Reference proteome</keyword>
<accession>A0ABR2FAL3</accession>
<comment type="caution">
    <text evidence="1">The sequence shown here is derived from an EMBL/GenBank/DDBJ whole genome shotgun (WGS) entry which is preliminary data.</text>
</comment>
<evidence type="ECO:0000313" key="1">
    <source>
        <dbReference type="EMBL" id="KAK8575344.1"/>
    </source>
</evidence>
<dbReference type="EMBL" id="JBBPBM010000007">
    <property type="protein sequence ID" value="KAK8575344.1"/>
    <property type="molecule type" value="Genomic_DNA"/>
</dbReference>
<name>A0ABR2FAL3_9ROSI</name>
<dbReference type="Proteomes" id="UP001472677">
    <property type="component" value="Unassembled WGS sequence"/>
</dbReference>
<proteinExistence type="predicted"/>
<sequence>MDHILCHCTTARGLWCRLILPEFPEEFMLALFDGWLRRNLGPANVGSVHGNWWGSRFPVCSVILASKHTSREDILARGNRLVDECMQVLSDKPLPSASEALPEQLWSHPTLGWVKGNVGATVHIGNGQDAIGGLITDEHGDWIVDFTRPEAETFPSPLSSLVAEIDKYKGSSNFDSMRPQDWFGITNTVCFNLHADHDS</sequence>
<evidence type="ECO:0000313" key="2">
    <source>
        <dbReference type="Proteomes" id="UP001472677"/>
    </source>
</evidence>